<evidence type="ECO:0008006" key="3">
    <source>
        <dbReference type="Google" id="ProtNLM"/>
    </source>
</evidence>
<proteinExistence type="predicted"/>
<dbReference type="Proteomes" id="UP000289952">
    <property type="component" value="Chromosome"/>
</dbReference>
<dbReference type="AlphaFoldDB" id="A0A449AEU0"/>
<keyword evidence="2" id="KW-1185">Reference proteome</keyword>
<dbReference type="OrthoDB" id="9813438at2"/>
<sequence length="497" mass="57444">MNNTKKYDITIGSGFIKNFQFENYKLERVFSEFIDNSLQSFLDNQDILKNLEDGKKCKVSIIWDKNQIIIEDNSFGMNEEEFGRALKLNAKNPNANKDNQLGMYGIGLKYASVYLGNKYTISTTRYDSGSRISASVDIDELSENNPNEIEAIFDHDQKENHGTIITITKLVKELNNPNKENELREKLGTIYHHYLERGILNITLNKIPIKYEKPEIYMDENQQRYIRNINDSFTFKNITYKFTGWIGILNKGNRSKTGLNMMQANRCIALNYKPEKIFDKGNLFPTLRVVGEIRFEGKNYVLSYTKDKFVWNHDGAEDKFLEKLASNESVSYIIKQSKKIRVKDDDRKISNQTKKILSDSAASTPTIKEDINNNEEKSVKELPKNEFEKDVDEIIFEKYNVLVNDQLVYLYVSIQRLSSDVDCLQFDKYKDGYSLIININNQFYVNKFKKNGTIASVNSIIIILVQSMLQSQSLGIKLADSIKLLDTINEIMVKQNG</sequence>
<organism evidence="1 2">
    <name type="scientific">Mycoplasmopsis bovirhinis</name>
    <dbReference type="NCBI Taxonomy" id="29553"/>
    <lineage>
        <taxon>Bacteria</taxon>
        <taxon>Bacillati</taxon>
        <taxon>Mycoplasmatota</taxon>
        <taxon>Mycoplasmoidales</taxon>
        <taxon>Metamycoplasmataceae</taxon>
        <taxon>Mycoplasmopsis</taxon>
    </lineage>
</organism>
<accession>A0A449AEU0</accession>
<reference evidence="1 2" key="1">
    <citation type="submission" date="2019-01" db="EMBL/GenBank/DDBJ databases">
        <authorList>
            <consortium name="Pathogen Informatics"/>
        </authorList>
    </citation>
    <scope>NUCLEOTIDE SEQUENCE [LARGE SCALE GENOMIC DNA]</scope>
    <source>
        <strain evidence="1 2">NCTC10118</strain>
    </source>
</reference>
<dbReference type="SUPFAM" id="SSF55874">
    <property type="entry name" value="ATPase domain of HSP90 chaperone/DNA topoisomerase II/histidine kinase"/>
    <property type="match status" value="1"/>
</dbReference>
<name>A0A449AEU0_9BACT</name>
<dbReference type="InterPro" id="IPR036890">
    <property type="entry name" value="HATPase_C_sf"/>
</dbReference>
<protein>
    <recommendedName>
        <fullName evidence="3">ATP-binding protein</fullName>
    </recommendedName>
</protein>
<dbReference type="RefSeq" id="WP_129621688.1">
    <property type="nucleotide sequence ID" value="NZ_LR214972.1"/>
</dbReference>
<evidence type="ECO:0000313" key="1">
    <source>
        <dbReference type="EMBL" id="VEU63486.1"/>
    </source>
</evidence>
<dbReference type="Gene3D" id="3.30.565.10">
    <property type="entry name" value="Histidine kinase-like ATPase, C-terminal domain"/>
    <property type="match status" value="1"/>
</dbReference>
<dbReference type="EMBL" id="LR214972">
    <property type="protein sequence ID" value="VEU63486.1"/>
    <property type="molecule type" value="Genomic_DNA"/>
</dbReference>
<gene>
    <name evidence="1" type="ORF">NCTC10118_00511</name>
</gene>
<evidence type="ECO:0000313" key="2">
    <source>
        <dbReference type="Proteomes" id="UP000289952"/>
    </source>
</evidence>
<dbReference type="Pfam" id="PF13589">
    <property type="entry name" value="HATPase_c_3"/>
    <property type="match status" value="1"/>
</dbReference>